<dbReference type="EMBL" id="JAME01000011">
    <property type="protein sequence ID" value="ETX29238.1"/>
    <property type="molecule type" value="Genomic_DNA"/>
</dbReference>
<keyword evidence="3" id="KW-0732">Signal</keyword>
<dbReference type="AlphaFoldDB" id="X7F932"/>
<feature type="compositionally biased region" description="Polar residues" evidence="2">
    <location>
        <begin position="254"/>
        <end position="271"/>
    </location>
</feature>
<dbReference type="eggNOG" id="COG0741">
    <property type="taxonomic scope" value="Bacteria"/>
</dbReference>
<dbReference type="Pfam" id="PF01464">
    <property type="entry name" value="SLT"/>
    <property type="match status" value="1"/>
</dbReference>
<gene>
    <name evidence="5" type="ORF">RISW2_02185</name>
</gene>
<protein>
    <submittedName>
        <fullName evidence="5">Lytic transglycosylase</fullName>
    </submittedName>
</protein>
<feature type="domain" description="Transglycosylase SLT" evidence="4">
    <location>
        <begin position="115"/>
        <end position="186"/>
    </location>
</feature>
<dbReference type="PATRIC" id="fig|1449351.3.peg.1840"/>
<comment type="similarity">
    <text evidence="1">Belongs to the virb1 family.</text>
</comment>
<evidence type="ECO:0000256" key="3">
    <source>
        <dbReference type="SAM" id="SignalP"/>
    </source>
</evidence>
<feature type="region of interest" description="Disordered" evidence="2">
    <location>
        <begin position="232"/>
        <end position="271"/>
    </location>
</feature>
<dbReference type="InterPro" id="IPR023346">
    <property type="entry name" value="Lysozyme-like_dom_sf"/>
</dbReference>
<feature type="chain" id="PRO_5004978010" evidence="3">
    <location>
        <begin position="23"/>
        <end position="271"/>
    </location>
</feature>
<evidence type="ECO:0000256" key="2">
    <source>
        <dbReference type="SAM" id="MobiDB-lite"/>
    </source>
</evidence>
<dbReference type="RefSeq" id="WP_244437535.1">
    <property type="nucleotide sequence ID" value="NZ_JAME01000011.1"/>
</dbReference>
<evidence type="ECO:0000313" key="6">
    <source>
        <dbReference type="Proteomes" id="UP000023430"/>
    </source>
</evidence>
<sequence>MRRHLLLSCAVFLGVLATQAAANGPLGALTPRVRAETPISATMAAPTAAVARSLRPQMRDDRLPRARWGDTARGVAWTRASVRALRSHAAALTDMVPADIDQWCPAYPENDERLREAFWVGLVSSLARHESTWRPTVVGGGGRWHGLLQILPSTARLYDCRANTGAALLDGPANLSCGFRIMARTVARDGVVSRGMRGVAADWGPFHSSAKRADMMAWSRNQAYCKTVPSTRPVLRPESGQGAPVFAFRPAGTPTLSTRSEPGYLQQSEAR</sequence>
<comment type="caution">
    <text evidence="5">The sequence shown here is derived from an EMBL/GenBank/DDBJ whole genome shotgun (WGS) entry which is preliminary data.</text>
</comment>
<feature type="signal peptide" evidence="3">
    <location>
        <begin position="1"/>
        <end position="22"/>
    </location>
</feature>
<reference evidence="5 6" key="1">
    <citation type="submission" date="2014-01" db="EMBL/GenBank/DDBJ databases">
        <title>Roseivivax isoporae LMG 25204 Genome Sequencing.</title>
        <authorList>
            <person name="Lai Q."/>
            <person name="Li G."/>
            <person name="Shao Z."/>
        </authorList>
    </citation>
    <scope>NUCLEOTIDE SEQUENCE [LARGE SCALE GENOMIC DNA]</scope>
    <source>
        <strain evidence="5 6">LMG 25204</strain>
    </source>
</reference>
<evidence type="ECO:0000259" key="4">
    <source>
        <dbReference type="Pfam" id="PF01464"/>
    </source>
</evidence>
<name>X7F932_9RHOB</name>
<keyword evidence="6" id="KW-1185">Reference proteome</keyword>
<evidence type="ECO:0000256" key="1">
    <source>
        <dbReference type="ARBA" id="ARBA00009387"/>
    </source>
</evidence>
<organism evidence="5 6">
    <name type="scientific">Roseivivax isoporae LMG 25204</name>
    <dbReference type="NCBI Taxonomy" id="1449351"/>
    <lineage>
        <taxon>Bacteria</taxon>
        <taxon>Pseudomonadati</taxon>
        <taxon>Pseudomonadota</taxon>
        <taxon>Alphaproteobacteria</taxon>
        <taxon>Rhodobacterales</taxon>
        <taxon>Roseobacteraceae</taxon>
        <taxon>Roseivivax</taxon>
    </lineage>
</organism>
<dbReference type="STRING" id="1449351.RISW2_02185"/>
<evidence type="ECO:0000313" key="5">
    <source>
        <dbReference type="EMBL" id="ETX29238.1"/>
    </source>
</evidence>
<dbReference type="Gene3D" id="1.10.530.10">
    <property type="match status" value="1"/>
</dbReference>
<dbReference type="InterPro" id="IPR008258">
    <property type="entry name" value="Transglycosylase_SLT_dom_1"/>
</dbReference>
<dbReference type="Proteomes" id="UP000023430">
    <property type="component" value="Unassembled WGS sequence"/>
</dbReference>
<accession>X7F932</accession>
<dbReference type="SUPFAM" id="SSF53955">
    <property type="entry name" value="Lysozyme-like"/>
    <property type="match status" value="1"/>
</dbReference>
<proteinExistence type="inferred from homology"/>